<dbReference type="GO" id="GO:0032934">
    <property type="term" value="F:sterol binding"/>
    <property type="evidence" value="ECO:0007669"/>
    <property type="project" value="TreeGrafter"/>
</dbReference>
<dbReference type="InterPro" id="IPR018494">
    <property type="entry name" value="Oxysterol-bd_CS"/>
</dbReference>
<evidence type="ECO:0000313" key="4">
    <source>
        <dbReference type="Proteomes" id="UP000030693"/>
    </source>
</evidence>
<dbReference type="EMBL" id="KB932205">
    <property type="protein sequence ID" value="KCV69940.1"/>
    <property type="molecule type" value="Genomic_DNA"/>
</dbReference>
<sequence length="382" mass="42808">MSEDNVVPTSQKGSFTTFLKTIASTTADLSTLSCPAFLLEGISVLEHTTSYMMVPELLFNINKESDPVARMRAVVAWWITNVYQSYGAPFAGGSSVKKPYNPVLGEQFHCTWPKGGPVESEVHLEAEQVSHHPPVSAFYLECPEQRLCVNGSIFSGARFRGTSVRVRIYGHVVLRLQDHDDEYRLTYPEADLRGLFTGQLFAELSGMATITSKSGYSATINYLPKPWFHGSYHMINGFVSPSSSHNVDNALFHISGKWVGRVMWNEAGSKTQNLLLDVDTLVNTNPTVPPLEEQGELESQKIWAPVTAALRVQDYSTALAEKNTIEEHQRALRRQREADGTPFQAVHFDNITDMSQLIPENDICEETGTVISYYWQHKRMLQ</sequence>
<evidence type="ECO:0000256" key="2">
    <source>
        <dbReference type="RuleBase" id="RU003844"/>
    </source>
</evidence>
<dbReference type="SUPFAM" id="SSF144000">
    <property type="entry name" value="Oxysterol-binding protein-like"/>
    <property type="match status" value="1"/>
</dbReference>
<dbReference type="GO" id="GO:0016020">
    <property type="term" value="C:membrane"/>
    <property type="evidence" value="ECO:0007669"/>
    <property type="project" value="TreeGrafter"/>
</dbReference>
<dbReference type="RefSeq" id="XP_009495546.1">
    <property type="nucleotide sequence ID" value="XM_009497271.1"/>
</dbReference>
<dbReference type="GeneID" id="20528130"/>
<comment type="similarity">
    <text evidence="1 2">Belongs to the OSBP family.</text>
</comment>
<accession>A0A058Z6Q7</accession>
<dbReference type="eggNOG" id="KOG2210">
    <property type="taxonomic scope" value="Eukaryota"/>
</dbReference>
<name>A0A058Z6Q7_FONAL</name>
<dbReference type="Proteomes" id="UP000030693">
    <property type="component" value="Unassembled WGS sequence"/>
</dbReference>
<dbReference type="Pfam" id="PF01237">
    <property type="entry name" value="Oxysterol_BP"/>
    <property type="match status" value="1"/>
</dbReference>
<dbReference type="OMA" id="SSYWTEH"/>
<dbReference type="PROSITE" id="PS01013">
    <property type="entry name" value="OSBP"/>
    <property type="match status" value="1"/>
</dbReference>
<dbReference type="InterPro" id="IPR037239">
    <property type="entry name" value="OSBP_sf"/>
</dbReference>
<dbReference type="AlphaFoldDB" id="A0A058Z6Q7"/>
<proteinExistence type="inferred from homology"/>
<keyword evidence="4" id="KW-1185">Reference proteome</keyword>
<dbReference type="STRING" id="691883.A0A058Z6Q7"/>
<dbReference type="GO" id="GO:0005829">
    <property type="term" value="C:cytosol"/>
    <property type="evidence" value="ECO:0007669"/>
    <property type="project" value="TreeGrafter"/>
</dbReference>
<dbReference type="InterPro" id="IPR000648">
    <property type="entry name" value="Oxysterol-bd"/>
</dbReference>
<dbReference type="Gene3D" id="3.30.70.3490">
    <property type="match status" value="1"/>
</dbReference>
<dbReference type="Gene3D" id="2.40.160.120">
    <property type="match status" value="1"/>
</dbReference>
<dbReference type="OrthoDB" id="14833at2759"/>
<reference evidence="3" key="1">
    <citation type="submission" date="2013-04" db="EMBL/GenBank/DDBJ databases">
        <title>The Genome Sequence of Fonticula alba ATCC 38817.</title>
        <authorList>
            <consortium name="The Broad Institute Genomics Platform"/>
            <person name="Russ C."/>
            <person name="Cuomo C."/>
            <person name="Burger G."/>
            <person name="Gray M.W."/>
            <person name="Holland P.W.H."/>
            <person name="King N."/>
            <person name="Lang F.B.F."/>
            <person name="Roger A.J."/>
            <person name="Ruiz-Trillo I."/>
            <person name="Brown M."/>
            <person name="Walker B."/>
            <person name="Young S."/>
            <person name="Zeng Q."/>
            <person name="Gargeya S."/>
            <person name="Fitzgerald M."/>
            <person name="Haas B."/>
            <person name="Abouelleil A."/>
            <person name="Allen A.W."/>
            <person name="Alvarado L."/>
            <person name="Arachchi H.M."/>
            <person name="Berlin A.M."/>
            <person name="Chapman S.B."/>
            <person name="Gainer-Dewar J."/>
            <person name="Goldberg J."/>
            <person name="Griggs A."/>
            <person name="Gujja S."/>
            <person name="Hansen M."/>
            <person name="Howarth C."/>
            <person name="Imamovic A."/>
            <person name="Ireland A."/>
            <person name="Larimer J."/>
            <person name="McCowan C."/>
            <person name="Murphy C."/>
            <person name="Pearson M."/>
            <person name="Poon T.W."/>
            <person name="Priest M."/>
            <person name="Roberts A."/>
            <person name="Saif S."/>
            <person name="Shea T."/>
            <person name="Sisk P."/>
            <person name="Sykes S."/>
            <person name="Wortman J."/>
            <person name="Nusbaum C."/>
            <person name="Birren B."/>
        </authorList>
    </citation>
    <scope>NUCLEOTIDE SEQUENCE [LARGE SCALE GENOMIC DNA]</scope>
    <source>
        <strain evidence="3">ATCC 38817</strain>
    </source>
</reference>
<gene>
    <name evidence="3" type="ORF">H696_03405</name>
</gene>
<organism evidence="3">
    <name type="scientific">Fonticula alba</name>
    <name type="common">Slime mold</name>
    <dbReference type="NCBI Taxonomy" id="691883"/>
    <lineage>
        <taxon>Eukaryota</taxon>
        <taxon>Rotosphaerida</taxon>
        <taxon>Fonticulaceae</taxon>
        <taxon>Fonticula</taxon>
    </lineage>
</organism>
<evidence type="ECO:0000313" key="3">
    <source>
        <dbReference type="EMBL" id="KCV69940.1"/>
    </source>
</evidence>
<evidence type="ECO:0000256" key="1">
    <source>
        <dbReference type="ARBA" id="ARBA00008842"/>
    </source>
</evidence>
<dbReference type="PANTHER" id="PTHR10972:SF102">
    <property type="entry name" value="OXYSTEROL-BINDING PROTEIN"/>
    <property type="match status" value="1"/>
</dbReference>
<dbReference type="Gene3D" id="1.10.287.2720">
    <property type="match status" value="1"/>
</dbReference>
<protein>
    <recommendedName>
        <fullName evidence="5">Oxysterol-binding protein</fullName>
    </recommendedName>
</protein>
<dbReference type="PANTHER" id="PTHR10972">
    <property type="entry name" value="OXYSTEROL-BINDING PROTEIN-RELATED"/>
    <property type="match status" value="1"/>
</dbReference>
<evidence type="ECO:0008006" key="5">
    <source>
        <dbReference type="Google" id="ProtNLM"/>
    </source>
</evidence>